<feature type="domain" description="Activator of Hsp90 ATPase homologue 1/2-like C-terminal" evidence="2">
    <location>
        <begin position="37"/>
        <end position="161"/>
    </location>
</feature>
<name>A0A562Q524_9BURK</name>
<dbReference type="RefSeq" id="WP_145873205.1">
    <property type="nucleotide sequence ID" value="NZ_CP046904.1"/>
</dbReference>
<dbReference type="InterPro" id="IPR023393">
    <property type="entry name" value="START-like_dom_sf"/>
</dbReference>
<reference evidence="4" key="2">
    <citation type="submission" date="2019-07" db="EMBL/GenBank/DDBJ databases">
        <authorList>
            <person name="Whitman W."/>
            <person name="Huntemann M."/>
            <person name="Clum A."/>
            <person name="Pillay M."/>
            <person name="Palaniappan K."/>
            <person name="Varghese N."/>
            <person name="Mikhailova N."/>
            <person name="Stamatis D."/>
            <person name="Reddy T."/>
            <person name="Daum C."/>
            <person name="Shapiro N."/>
            <person name="Ivanova N."/>
            <person name="Kyrpides N."/>
            <person name="Woyke T."/>
        </authorList>
    </citation>
    <scope>NUCLEOTIDE SEQUENCE</scope>
    <source>
        <strain evidence="4">CGMCC 1.10685</strain>
    </source>
</reference>
<dbReference type="InterPro" id="IPR013538">
    <property type="entry name" value="ASHA1/2-like_C"/>
</dbReference>
<dbReference type="SUPFAM" id="SSF55961">
    <property type="entry name" value="Bet v1-like"/>
    <property type="match status" value="1"/>
</dbReference>
<reference evidence="3 6" key="3">
    <citation type="submission" date="2019-12" db="EMBL/GenBank/DDBJ databases">
        <title>Draft Genome Sequences of Six Type Strains of the Genus Massilia.</title>
        <authorList>
            <person name="Miess H."/>
            <person name="Frediansyah A."/>
            <person name="Goeker M."/>
            <person name="Gross H."/>
        </authorList>
    </citation>
    <scope>NUCLEOTIDE SEQUENCE [LARGE SCALE GENOMIC DNA]</scope>
    <source>
        <strain evidence="3 6">DSM 26639</strain>
    </source>
</reference>
<protein>
    <submittedName>
        <fullName evidence="3">SRPBCC domain-containing protein</fullName>
    </submittedName>
    <submittedName>
        <fullName evidence="4">Uncharacterized protein YndB with AHSA1/START domain</fullName>
    </submittedName>
</protein>
<evidence type="ECO:0000313" key="4">
    <source>
        <dbReference type="EMBL" id="TWI51832.1"/>
    </source>
</evidence>
<reference evidence="4 5" key="1">
    <citation type="journal article" date="2015" name="Stand. Genomic Sci.">
        <title>Genomic Encyclopedia of Bacterial and Archaeal Type Strains, Phase III: the genomes of soil and plant-associated and newly described type strains.</title>
        <authorList>
            <person name="Whitman W.B."/>
            <person name="Woyke T."/>
            <person name="Klenk H.P."/>
            <person name="Zhou Y."/>
            <person name="Lilburn T.G."/>
            <person name="Beck B.J."/>
            <person name="De Vos P."/>
            <person name="Vandamme P."/>
            <person name="Eisen J.A."/>
            <person name="Garrity G."/>
            <person name="Hugenholtz P."/>
            <person name="Kyrpides N.C."/>
        </authorList>
    </citation>
    <scope>NUCLEOTIDE SEQUENCE [LARGE SCALE GENOMIC DNA]</scope>
    <source>
        <strain evidence="4 5">CGMCC 1.10685</strain>
    </source>
</reference>
<dbReference type="OrthoDB" id="9805228at2"/>
<dbReference type="Pfam" id="PF08327">
    <property type="entry name" value="AHSA1"/>
    <property type="match status" value="1"/>
</dbReference>
<dbReference type="Proteomes" id="UP000315112">
    <property type="component" value="Unassembled WGS sequence"/>
</dbReference>
<dbReference type="EMBL" id="VLKW01000001">
    <property type="protein sequence ID" value="TWI51832.1"/>
    <property type="molecule type" value="Genomic_DNA"/>
</dbReference>
<dbReference type="Gene3D" id="3.30.530.20">
    <property type="match status" value="1"/>
</dbReference>
<evidence type="ECO:0000313" key="5">
    <source>
        <dbReference type="Proteomes" id="UP000315112"/>
    </source>
</evidence>
<gene>
    <name evidence="3" type="ORF">GO485_24035</name>
    <name evidence="4" type="ORF">IP92_00821</name>
</gene>
<evidence type="ECO:0000259" key="2">
    <source>
        <dbReference type="Pfam" id="PF08327"/>
    </source>
</evidence>
<dbReference type="AlphaFoldDB" id="A0A562Q524"/>
<sequence>MEAPTNAETHCNDAIPIATNDLDQLRDDELRITRIFDAPRALVFHVWRQPEHVRHWLAPGEYHCASLDWDFRQGGTWRACIRSAENEHWMGGRFVEIVPDERIVMAFAWESADPAVARENRITITFASIGERTEQRFHQAPFDTVDRRDSHMKGWTSVVERTGDYVERLAREAS</sequence>
<evidence type="ECO:0000313" key="6">
    <source>
        <dbReference type="Proteomes" id="UP000437862"/>
    </source>
</evidence>
<accession>A0A562Q524</accession>
<evidence type="ECO:0000256" key="1">
    <source>
        <dbReference type="ARBA" id="ARBA00006817"/>
    </source>
</evidence>
<dbReference type="Proteomes" id="UP000437862">
    <property type="component" value="Chromosome"/>
</dbReference>
<organism evidence="4 5">
    <name type="scientific">Pseudoduganella flava</name>
    <dbReference type="NCBI Taxonomy" id="871742"/>
    <lineage>
        <taxon>Bacteria</taxon>
        <taxon>Pseudomonadati</taxon>
        <taxon>Pseudomonadota</taxon>
        <taxon>Betaproteobacteria</taxon>
        <taxon>Burkholderiales</taxon>
        <taxon>Oxalobacteraceae</taxon>
        <taxon>Telluria group</taxon>
        <taxon>Pseudoduganella</taxon>
    </lineage>
</organism>
<evidence type="ECO:0000313" key="3">
    <source>
        <dbReference type="EMBL" id="QGZ41822.1"/>
    </source>
</evidence>
<dbReference type="EMBL" id="CP046904">
    <property type="protein sequence ID" value="QGZ41822.1"/>
    <property type="molecule type" value="Genomic_DNA"/>
</dbReference>
<keyword evidence="6" id="KW-1185">Reference proteome</keyword>
<proteinExistence type="inferred from homology"/>
<comment type="similarity">
    <text evidence="1">Belongs to the AHA1 family.</text>
</comment>